<gene>
    <name evidence="1" type="ORF">PCOR1329_LOCUS10401</name>
</gene>
<comment type="caution">
    <text evidence="1">The sequence shown here is derived from an EMBL/GenBank/DDBJ whole genome shotgun (WGS) entry which is preliminary data.</text>
</comment>
<organism evidence="1 2">
    <name type="scientific">Prorocentrum cordatum</name>
    <dbReference type="NCBI Taxonomy" id="2364126"/>
    <lineage>
        <taxon>Eukaryota</taxon>
        <taxon>Sar</taxon>
        <taxon>Alveolata</taxon>
        <taxon>Dinophyceae</taxon>
        <taxon>Prorocentrales</taxon>
        <taxon>Prorocentraceae</taxon>
        <taxon>Prorocentrum</taxon>
    </lineage>
</organism>
<name>A0ABN9QB31_9DINO</name>
<evidence type="ECO:0000313" key="2">
    <source>
        <dbReference type="Proteomes" id="UP001189429"/>
    </source>
</evidence>
<proteinExistence type="predicted"/>
<evidence type="ECO:0000313" key="1">
    <source>
        <dbReference type="EMBL" id="CAK0803098.1"/>
    </source>
</evidence>
<dbReference type="Proteomes" id="UP001189429">
    <property type="component" value="Unassembled WGS sequence"/>
</dbReference>
<keyword evidence="2" id="KW-1185">Reference proteome</keyword>
<dbReference type="EMBL" id="CAUYUJ010002947">
    <property type="protein sequence ID" value="CAK0803098.1"/>
    <property type="molecule type" value="Genomic_DNA"/>
</dbReference>
<accession>A0ABN9QB31</accession>
<reference evidence="1" key="1">
    <citation type="submission" date="2023-10" db="EMBL/GenBank/DDBJ databases">
        <authorList>
            <person name="Chen Y."/>
            <person name="Shah S."/>
            <person name="Dougan E. K."/>
            <person name="Thang M."/>
            <person name="Chan C."/>
        </authorList>
    </citation>
    <scope>NUCLEOTIDE SEQUENCE [LARGE SCALE GENOMIC DNA]</scope>
</reference>
<sequence>MTSGSSFASITRTRAWHCNTNLNYYDAVTPHTSLFNECTSFLCPTCSHMLATTPTTDNCWHNFVQRLWLSRDRSFCHCSTFWHALVEALFRDDVGLKLRLPQLAEQRQRPLPLPAFLARADPSVVAR</sequence>
<protein>
    <submittedName>
        <fullName evidence="1">Uncharacterized protein</fullName>
    </submittedName>
</protein>